<proteinExistence type="predicted"/>
<accession>A0A1H3AJ22</accession>
<protein>
    <submittedName>
        <fullName evidence="2">Peptidase</fullName>
    </submittedName>
</protein>
<evidence type="ECO:0000313" key="3">
    <source>
        <dbReference type="Proteomes" id="UP000198534"/>
    </source>
</evidence>
<name>A0A1H3AJ22_9BACL</name>
<dbReference type="STRING" id="1048340.SAMN05444487_113103"/>
<dbReference type="RefSeq" id="WP_091741701.1">
    <property type="nucleotide sequence ID" value="NZ_FNNQ01000013.1"/>
</dbReference>
<evidence type="ECO:0000259" key="1">
    <source>
        <dbReference type="Pfam" id="PF13485"/>
    </source>
</evidence>
<organism evidence="2 3">
    <name type="scientific">Marininema mesophilum</name>
    <dbReference type="NCBI Taxonomy" id="1048340"/>
    <lineage>
        <taxon>Bacteria</taxon>
        <taxon>Bacillati</taxon>
        <taxon>Bacillota</taxon>
        <taxon>Bacilli</taxon>
        <taxon>Bacillales</taxon>
        <taxon>Thermoactinomycetaceae</taxon>
        <taxon>Marininema</taxon>
    </lineage>
</organism>
<dbReference type="InterPro" id="IPR039568">
    <property type="entry name" value="Peptidase_MA-like_dom"/>
</dbReference>
<evidence type="ECO:0000313" key="2">
    <source>
        <dbReference type="EMBL" id="SDX29595.1"/>
    </source>
</evidence>
<dbReference type="EMBL" id="FNNQ01000013">
    <property type="protein sequence ID" value="SDX29595.1"/>
    <property type="molecule type" value="Genomic_DNA"/>
</dbReference>
<dbReference type="AlphaFoldDB" id="A0A1H3AJ22"/>
<dbReference type="Pfam" id="PF13485">
    <property type="entry name" value="Peptidase_MA_2"/>
    <property type="match status" value="1"/>
</dbReference>
<feature type="domain" description="Peptidase MA-like" evidence="1">
    <location>
        <begin position="85"/>
        <end position="277"/>
    </location>
</feature>
<keyword evidence="3" id="KW-1185">Reference proteome</keyword>
<dbReference type="Proteomes" id="UP000198534">
    <property type="component" value="Unassembled WGS sequence"/>
</dbReference>
<sequence>MYNERPSTNRKSYLLWIILLLILIIGFNQRGTILAQPLLHQGNFLLESWRFRDFDLIKSPQALVYYTPSQKEEATLISKEAEDILSSFAKHYNFKPRRPLPIFLFPDRQRMEEHFTTRNSHNANGIYTAGAVYILDPAAWNMSFPSATQQPSKWARLFHKEGPLTHEITHYYLDRTTGGNYPLWYTEAFAQWVEYKELDYERVPPTQPLPKYVLYTYDELYNRFDQLPNQDLAYRQSFLFLRWIIDSHGEKLNKQLQEHLAQGKTFNEAWKRTYGETPKRSYDKWLYQIGR</sequence>
<gene>
    <name evidence="2" type="ORF">SAMN05444487_113103</name>
</gene>
<reference evidence="2 3" key="1">
    <citation type="submission" date="2016-10" db="EMBL/GenBank/DDBJ databases">
        <authorList>
            <person name="de Groot N.N."/>
        </authorList>
    </citation>
    <scope>NUCLEOTIDE SEQUENCE [LARGE SCALE GENOMIC DNA]</scope>
    <source>
        <strain evidence="2 3">DSM 45610</strain>
    </source>
</reference>